<dbReference type="RefSeq" id="WP_101291773.1">
    <property type="nucleotide sequence ID" value="NZ_CP162607.1"/>
</dbReference>
<accession>A0AB39I5P5</accession>
<dbReference type="AlphaFoldDB" id="A0AB39I5P5"/>
<sequence length="105" mass="12049">MVDFTKYSVPMLYSRNKNLEYKQHIIESSTALLGFLWREGVIVNNPFDDAGNLKMDFILKLSDLSPEGVELFKKAIPMWLQKNDRGGDRSDVGGLEKELKKIRSI</sequence>
<evidence type="ECO:0000313" key="1">
    <source>
        <dbReference type="EMBL" id="XDK38182.1"/>
    </source>
</evidence>
<protein>
    <submittedName>
        <fullName evidence="1">Uncharacterized protein</fullName>
    </submittedName>
</protein>
<name>A0AB39I5P5_9PSED</name>
<gene>
    <name evidence="1" type="ORF">AB4Y39_05815</name>
</gene>
<reference evidence="1" key="1">
    <citation type="submission" date="2024-07" db="EMBL/GenBank/DDBJ databases">
        <title>Identification and characteristics of a novel species of coltsfoot's symbiotic bacteria.</title>
        <authorList>
            <person name="Juszczyk A."/>
            <person name="Jasielczuk I."/>
            <person name="Gurgul A."/>
            <person name="Rogala M."/>
            <person name="Kowalczyk A."/>
            <person name="Szmatola T."/>
            <person name="Kosecka-Strojek M."/>
            <person name="Arent Z."/>
            <person name="Latowski D."/>
        </authorList>
    </citation>
    <scope>NUCLEOTIDE SEQUENCE</scope>
    <source>
        <strain evidence="1">Hg7Tf</strain>
    </source>
</reference>
<organism evidence="1">
    <name type="scientific">Pseudomonas sp. Hg7Tf</name>
    <dbReference type="NCBI Taxonomy" id="3236988"/>
    <lineage>
        <taxon>Bacteria</taxon>
        <taxon>Pseudomonadati</taxon>
        <taxon>Pseudomonadota</taxon>
        <taxon>Gammaproteobacteria</taxon>
        <taxon>Pseudomonadales</taxon>
        <taxon>Pseudomonadaceae</taxon>
        <taxon>Pseudomonas</taxon>
    </lineage>
</organism>
<proteinExistence type="predicted"/>
<dbReference type="EMBL" id="CP162607">
    <property type="protein sequence ID" value="XDK38182.1"/>
    <property type="molecule type" value="Genomic_DNA"/>
</dbReference>